<name>X1A5Q0_9ZZZZ</name>
<dbReference type="PANTHER" id="PTHR43080">
    <property type="entry name" value="CBS DOMAIN-CONTAINING PROTEIN CBSX3, MITOCHONDRIAL"/>
    <property type="match status" value="1"/>
</dbReference>
<dbReference type="PANTHER" id="PTHR43080:SF2">
    <property type="entry name" value="CBS DOMAIN-CONTAINING PROTEIN"/>
    <property type="match status" value="1"/>
</dbReference>
<keyword evidence="1" id="KW-0129">CBS domain</keyword>
<evidence type="ECO:0000256" key="1">
    <source>
        <dbReference type="ARBA" id="ARBA00023122"/>
    </source>
</evidence>
<organism evidence="3">
    <name type="scientific">marine sediment metagenome</name>
    <dbReference type="NCBI Taxonomy" id="412755"/>
    <lineage>
        <taxon>unclassified sequences</taxon>
        <taxon>metagenomes</taxon>
        <taxon>ecological metagenomes</taxon>
    </lineage>
</organism>
<evidence type="ECO:0000313" key="3">
    <source>
        <dbReference type="EMBL" id="GAG65492.1"/>
    </source>
</evidence>
<dbReference type="InterPro" id="IPR046342">
    <property type="entry name" value="CBS_dom_sf"/>
</dbReference>
<dbReference type="InterPro" id="IPR000644">
    <property type="entry name" value="CBS_dom"/>
</dbReference>
<dbReference type="SMART" id="SM00116">
    <property type="entry name" value="CBS"/>
    <property type="match status" value="2"/>
</dbReference>
<accession>X1A5Q0</accession>
<feature type="non-terminal residue" evidence="3">
    <location>
        <position position="178"/>
    </location>
</feature>
<dbReference type="Pfam" id="PF00571">
    <property type="entry name" value="CBS"/>
    <property type="match status" value="2"/>
</dbReference>
<gene>
    <name evidence="3" type="ORF">S01H4_10520</name>
</gene>
<dbReference type="Gene3D" id="3.10.580.10">
    <property type="entry name" value="CBS-domain"/>
    <property type="match status" value="1"/>
</dbReference>
<feature type="domain" description="CBS" evidence="2">
    <location>
        <begin position="1"/>
        <end position="63"/>
    </location>
</feature>
<sequence>MIRDVTSALATCKLVDLIGILSRHKITGLPVVNNNQEVVGFISLHDIIRATLPNYLGIINSDSILSEFIQLSKSLKEYSQRPIEEFMRKNIVTIDEDDNEVLASDLLIRNKIQILPVLRDGKLVGIVTLTDICRVLMEKNFTYFISNLCSSRLFSVNRRYFLFNQKTKKHLCLGSFSA</sequence>
<protein>
    <recommendedName>
        <fullName evidence="2">CBS domain-containing protein</fullName>
    </recommendedName>
</protein>
<proteinExistence type="predicted"/>
<dbReference type="SUPFAM" id="SSF54631">
    <property type="entry name" value="CBS-domain pair"/>
    <property type="match status" value="1"/>
</dbReference>
<evidence type="ECO:0000259" key="2">
    <source>
        <dbReference type="PROSITE" id="PS51371"/>
    </source>
</evidence>
<dbReference type="AlphaFoldDB" id="X1A5Q0"/>
<comment type="caution">
    <text evidence="3">The sequence shown here is derived from an EMBL/GenBank/DDBJ whole genome shotgun (WGS) entry which is preliminary data.</text>
</comment>
<reference evidence="3" key="1">
    <citation type="journal article" date="2014" name="Front. Microbiol.">
        <title>High frequency of phylogenetically diverse reductive dehalogenase-homologous genes in deep subseafloor sedimentary metagenomes.</title>
        <authorList>
            <person name="Kawai M."/>
            <person name="Futagami T."/>
            <person name="Toyoda A."/>
            <person name="Takaki Y."/>
            <person name="Nishi S."/>
            <person name="Hori S."/>
            <person name="Arai W."/>
            <person name="Tsubouchi T."/>
            <person name="Morono Y."/>
            <person name="Uchiyama I."/>
            <person name="Ito T."/>
            <person name="Fujiyama A."/>
            <person name="Inagaki F."/>
            <person name="Takami H."/>
        </authorList>
    </citation>
    <scope>NUCLEOTIDE SEQUENCE</scope>
    <source>
        <strain evidence="3">Expedition CK06-06</strain>
    </source>
</reference>
<feature type="domain" description="CBS" evidence="2">
    <location>
        <begin position="87"/>
        <end position="142"/>
    </location>
</feature>
<dbReference type="InterPro" id="IPR051257">
    <property type="entry name" value="Diverse_CBS-Domain"/>
</dbReference>
<dbReference type="EMBL" id="BART01004046">
    <property type="protein sequence ID" value="GAG65492.1"/>
    <property type="molecule type" value="Genomic_DNA"/>
</dbReference>
<dbReference type="PROSITE" id="PS51371">
    <property type="entry name" value="CBS"/>
    <property type="match status" value="2"/>
</dbReference>